<dbReference type="Gene3D" id="3.20.20.100">
    <property type="entry name" value="NADP-dependent oxidoreductase domain"/>
    <property type="match status" value="1"/>
</dbReference>
<dbReference type="SUPFAM" id="SSF52833">
    <property type="entry name" value="Thioredoxin-like"/>
    <property type="match status" value="1"/>
</dbReference>
<proteinExistence type="inferred from homology"/>
<dbReference type="EMBL" id="JBAHYK010000135">
    <property type="protein sequence ID" value="KAL0577831.1"/>
    <property type="molecule type" value="Genomic_DNA"/>
</dbReference>
<evidence type="ECO:0008006" key="8">
    <source>
        <dbReference type="Google" id="ProtNLM"/>
    </source>
</evidence>
<comment type="similarity">
    <text evidence="1">Belongs to the shaker potassium channel beta subunit family.</text>
</comment>
<sequence>MSSAKEIVENTIKENTIAVFSKSWCPYCKSAKTMLTKDYPDAEIKIYEYASSCGKCPTRSDASLLGATYRLDEMEEGDQIQAYLAEKTGQRTVPNIFVNKQHVGGNDAIQALNKKGELSQLIKSNHLTTMVQAESDIKVEFDAKGMPFRRLGPSGLRVPVFSFGGWLTLGQSVKGDPCKEIIKTAFENGINMFDTAEAYNKGECEKELGRVFKELGFRRTDLVITTKLFWGTRPGPNASGLSRKHIIEGTQESLARLQVDYVDVMFAHRCDVNVPMEEIVRAFNYVIDKGWAFYWGTSEWTAQQIEEAFHIANKLGLQGPIAEQCQHHMFHRERPEAEYAPIYKKYHVGTTVFSALAGGLLTGKYNDGIPEGSRYDIEKDFFANTIKALKEPAGQEKIRKVRELTKFAKEELDTTPATLALAWIARNPNTSTVILGATKPEQLLENLKALQVIPKLTPEILKKIEKILDNKPEPAPTYGRPPLDLFGRL</sequence>
<dbReference type="SUPFAM" id="SSF51430">
    <property type="entry name" value="NAD(P)-linked oxidoreductase"/>
    <property type="match status" value="1"/>
</dbReference>
<evidence type="ECO:0000259" key="4">
    <source>
        <dbReference type="Pfam" id="PF00248"/>
    </source>
</evidence>
<comment type="caution">
    <text evidence="6">The sequence shown here is derived from an EMBL/GenBank/DDBJ whole genome shotgun (WGS) entry which is preliminary data.</text>
</comment>
<dbReference type="InterPro" id="IPR002109">
    <property type="entry name" value="Glutaredoxin"/>
</dbReference>
<dbReference type="Gene3D" id="3.40.30.10">
    <property type="entry name" value="Glutaredoxin"/>
    <property type="match status" value="1"/>
</dbReference>
<dbReference type="InterPro" id="IPR023210">
    <property type="entry name" value="NADP_OxRdtase_dom"/>
</dbReference>
<dbReference type="PROSITE" id="PS00195">
    <property type="entry name" value="GLUTAREDOXIN_1"/>
    <property type="match status" value="1"/>
</dbReference>
<organism evidence="6 7">
    <name type="scientific">Marasmius crinis-equi</name>
    <dbReference type="NCBI Taxonomy" id="585013"/>
    <lineage>
        <taxon>Eukaryota</taxon>
        <taxon>Fungi</taxon>
        <taxon>Dikarya</taxon>
        <taxon>Basidiomycota</taxon>
        <taxon>Agaricomycotina</taxon>
        <taxon>Agaricomycetes</taxon>
        <taxon>Agaricomycetidae</taxon>
        <taxon>Agaricales</taxon>
        <taxon>Marasmiineae</taxon>
        <taxon>Marasmiaceae</taxon>
        <taxon>Marasmius</taxon>
    </lineage>
</organism>
<evidence type="ECO:0000313" key="6">
    <source>
        <dbReference type="EMBL" id="KAL0577831.1"/>
    </source>
</evidence>
<dbReference type="PROSITE" id="PS51354">
    <property type="entry name" value="GLUTAREDOXIN_2"/>
    <property type="match status" value="1"/>
</dbReference>
<evidence type="ECO:0000256" key="1">
    <source>
        <dbReference type="ARBA" id="ARBA00006515"/>
    </source>
</evidence>
<dbReference type="InterPro" id="IPR005399">
    <property type="entry name" value="K_chnl_volt-dep_bsu_KCNAB-rel"/>
</dbReference>
<accession>A0ABR3FQV2</accession>
<dbReference type="InterPro" id="IPR036249">
    <property type="entry name" value="Thioredoxin-like_sf"/>
</dbReference>
<name>A0ABR3FQV2_9AGAR</name>
<gene>
    <name evidence="6" type="ORF">V5O48_004159</name>
</gene>
<evidence type="ECO:0000259" key="5">
    <source>
        <dbReference type="Pfam" id="PF00462"/>
    </source>
</evidence>
<keyword evidence="3" id="KW-0560">Oxidoreductase</keyword>
<keyword evidence="2" id="KW-0521">NADP</keyword>
<evidence type="ECO:0000256" key="2">
    <source>
        <dbReference type="ARBA" id="ARBA00022857"/>
    </source>
</evidence>
<feature type="domain" description="Glutaredoxin" evidence="5">
    <location>
        <begin position="69"/>
        <end position="103"/>
    </location>
</feature>
<keyword evidence="7" id="KW-1185">Reference proteome</keyword>
<dbReference type="CDD" id="cd03419">
    <property type="entry name" value="GRX_GRXh_1_2_like"/>
    <property type="match status" value="1"/>
</dbReference>
<dbReference type="Pfam" id="PF00462">
    <property type="entry name" value="Glutaredoxin"/>
    <property type="match status" value="1"/>
</dbReference>
<dbReference type="Pfam" id="PF00248">
    <property type="entry name" value="Aldo_ket_red"/>
    <property type="match status" value="1"/>
</dbReference>
<reference evidence="6 7" key="1">
    <citation type="submission" date="2024-02" db="EMBL/GenBank/DDBJ databases">
        <title>A draft genome for the cacao thread blight pathogen Marasmius crinis-equi.</title>
        <authorList>
            <person name="Cohen S.P."/>
            <person name="Baruah I.K."/>
            <person name="Amoako-Attah I."/>
            <person name="Bukari Y."/>
            <person name="Meinhardt L.W."/>
            <person name="Bailey B.A."/>
        </authorList>
    </citation>
    <scope>NUCLEOTIDE SEQUENCE [LARGE SCALE GENOMIC DNA]</scope>
    <source>
        <strain evidence="6 7">GH-76</strain>
    </source>
</reference>
<dbReference type="PANTHER" id="PTHR43150">
    <property type="entry name" value="HYPERKINETIC, ISOFORM M"/>
    <property type="match status" value="1"/>
</dbReference>
<dbReference type="InterPro" id="IPR036812">
    <property type="entry name" value="NAD(P)_OxRdtase_dom_sf"/>
</dbReference>
<feature type="domain" description="NADP-dependent oxidoreductase" evidence="4">
    <location>
        <begin position="163"/>
        <end position="468"/>
    </location>
</feature>
<evidence type="ECO:0000313" key="7">
    <source>
        <dbReference type="Proteomes" id="UP001465976"/>
    </source>
</evidence>
<protein>
    <recommendedName>
        <fullName evidence="8">NADP-dependent oxidoreductase domain-containing protein</fullName>
    </recommendedName>
</protein>
<dbReference type="PANTHER" id="PTHR43150:SF2">
    <property type="entry name" value="HYPERKINETIC, ISOFORM M"/>
    <property type="match status" value="1"/>
</dbReference>
<evidence type="ECO:0000256" key="3">
    <source>
        <dbReference type="ARBA" id="ARBA00023002"/>
    </source>
</evidence>
<dbReference type="InterPro" id="IPR011767">
    <property type="entry name" value="GLR_AS"/>
</dbReference>
<dbReference type="PRINTS" id="PR01577">
    <property type="entry name" value="KCNABCHANNEL"/>
</dbReference>
<dbReference type="Proteomes" id="UP001465976">
    <property type="component" value="Unassembled WGS sequence"/>
</dbReference>